<name>A0AAD5SLL0_9FUNG</name>
<keyword evidence="1" id="KW-1133">Transmembrane helix</keyword>
<gene>
    <name evidence="2" type="ORF">HK097_008459</name>
</gene>
<evidence type="ECO:0000313" key="2">
    <source>
        <dbReference type="EMBL" id="KAJ3057364.1"/>
    </source>
</evidence>
<dbReference type="EMBL" id="JADGJD010000005">
    <property type="protein sequence ID" value="KAJ3057364.1"/>
    <property type="molecule type" value="Genomic_DNA"/>
</dbReference>
<feature type="transmembrane region" description="Helical" evidence="1">
    <location>
        <begin position="149"/>
        <end position="172"/>
    </location>
</feature>
<dbReference type="InterPro" id="IPR011044">
    <property type="entry name" value="Quino_amine_DH_bsu"/>
</dbReference>
<evidence type="ECO:0000313" key="3">
    <source>
        <dbReference type="Proteomes" id="UP001212841"/>
    </source>
</evidence>
<keyword evidence="3" id="KW-1185">Reference proteome</keyword>
<protein>
    <submittedName>
        <fullName evidence="2">Uncharacterized protein</fullName>
    </submittedName>
</protein>
<keyword evidence="1" id="KW-0812">Transmembrane</keyword>
<proteinExistence type="predicted"/>
<dbReference type="Proteomes" id="UP001212841">
    <property type="component" value="Unassembled WGS sequence"/>
</dbReference>
<evidence type="ECO:0000256" key="1">
    <source>
        <dbReference type="SAM" id="Phobius"/>
    </source>
</evidence>
<dbReference type="AlphaFoldDB" id="A0AAD5SLL0"/>
<dbReference type="SUPFAM" id="SSF50969">
    <property type="entry name" value="YVTN repeat-like/Quinoprotein amine dehydrogenase"/>
    <property type="match status" value="1"/>
</dbReference>
<organism evidence="2 3">
    <name type="scientific">Rhizophlyctis rosea</name>
    <dbReference type="NCBI Taxonomy" id="64517"/>
    <lineage>
        <taxon>Eukaryota</taxon>
        <taxon>Fungi</taxon>
        <taxon>Fungi incertae sedis</taxon>
        <taxon>Chytridiomycota</taxon>
        <taxon>Chytridiomycota incertae sedis</taxon>
        <taxon>Chytridiomycetes</taxon>
        <taxon>Rhizophlyctidales</taxon>
        <taxon>Rhizophlyctidaceae</taxon>
        <taxon>Rhizophlyctis</taxon>
    </lineage>
</organism>
<accession>A0AAD5SLL0</accession>
<reference evidence="2" key="1">
    <citation type="submission" date="2020-05" db="EMBL/GenBank/DDBJ databases">
        <title>Phylogenomic resolution of chytrid fungi.</title>
        <authorList>
            <person name="Stajich J.E."/>
            <person name="Amses K."/>
            <person name="Simmons R."/>
            <person name="Seto K."/>
            <person name="Myers J."/>
            <person name="Bonds A."/>
            <person name="Quandt C.A."/>
            <person name="Barry K."/>
            <person name="Liu P."/>
            <person name="Grigoriev I."/>
            <person name="Longcore J.E."/>
            <person name="James T.Y."/>
        </authorList>
    </citation>
    <scope>NUCLEOTIDE SEQUENCE</scope>
    <source>
        <strain evidence="2">JEL0318</strain>
    </source>
</reference>
<comment type="caution">
    <text evidence="2">The sequence shown here is derived from an EMBL/GenBank/DDBJ whole genome shotgun (WGS) entry which is preliminary data.</text>
</comment>
<sequence>MSISASVPPPPLSESVYKTGVPNPLIRTATSPPLRSNVAEFMAANPALGHRARGLQRVLDDLERPMPKAGFGGFGGQRMLEVSNSGTGGPLDPRSVERVVCMEGPEAERPNSRCGETAESAQKAHLDDQNHMSDDTGMRKHSWIRAKRCLTLLTLSFLLTCIVVAIAVPLAIRQKQTSILPPIDNENNSVKDPNFLIAPTPVLPYKLLSLRVYNQFPNGSSDFYLSADGKSLFVCGPQTGSSQFIAQYNVSSGTLMRRLPNVGTTKIQTVRRGRNAGLQLLSSSVYSGEGQPLNASIDLWNITSGRILKSARVGMVETDNGISSDGAFAFSNLSDGFGFRILNFTATPPVVVRSVTIDSSWVTFHSYDMAEVTLDGGRSEYWLATIVHFLDGKGPHLTVENAITAEVLLQKELWGDLAFARFSPNGKHLVVMDKKEVTIFSCGTTVSSEGNNSTSGIRLHHTIGLTNQLIWNIRSAHAEIPANETLPSPSALPTPSAGRITVTESFLYLAINLEGTYLVTKWELVTGMYMGDVAYGDWIDDIDAVDGAGGAPGALAVGVRSSVGVLVLGVWDSEGILPSPSPVPTS</sequence>
<keyword evidence="1" id="KW-0472">Membrane</keyword>